<evidence type="ECO:0000313" key="4">
    <source>
        <dbReference type="Proteomes" id="UP000000763"/>
    </source>
</evidence>
<evidence type="ECO:0000313" key="3">
    <source>
        <dbReference type="EMBL" id="AAT77338.1"/>
    </source>
</evidence>
<accession>Q6AV04</accession>
<evidence type="ECO:0000313" key="2">
    <source>
        <dbReference type="EMBL" id="AAT77317.1"/>
    </source>
</evidence>
<proteinExistence type="predicted"/>
<feature type="compositionally biased region" description="Polar residues" evidence="1">
    <location>
        <begin position="30"/>
        <end position="39"/>
    </location>
</feature>
<reference evidence="4" key="3">
    <citation type="journal article" date="2005" name="Nature">
        <title>The map-based sequence of the rice genome.</title>
        <authorList>
            <consortium name="International rice genome sequencing project (IRGSP)"/>
            <person name="Matsumoto T."/>
            <person name="Wu J."/>
            <person name="Kanamori H."/>
            <person name="Katayose Y."/>
            <person name="Fujisawa M."/>
            <person name="Namiki N."/>
            <person name="Mizuno H."/>
            <person name="Yamamoto K."/>
            <person name="Antonio B.A."/>
            <person name="Baba T."/>
            <person name="Sakata K."/>
            <person name="Nagamura Y."/>
            <person name="Aoki H."/>
            <person name="Arikawa K."/>
            <person name="Arita K."/>
            <person name="Bito T."/>
            <person name="Chiden Y."/>
            <person name="Fujitsuka N."/>
            <person name="Fukunaka R."/>
            <person name="Hamada M."/>
            <person name="Harada C."/>
            <person name="Hayashi A."/>
            <person name="Hijishita S."/>
            <person name="Honda M."/>
            <person name="Hosokawa S."/>
            <person name="Ichikawa Y."/>
            <person name="Idonuma A."/>
            <person name="Iijima M."/>
            <person name="Ikeda M."/>
            <person name="Ikeno M."/>
            <person name="Ito K."/>
            <person name="Ito S."/>
            <person name="Ito T."/>
            <person name="Ito Y."/>
            <person name="Ito Y."/>
            <person name="Iwabuchi A."/>
            <person name="Kamiya K."/>
            <person name="Karasawa W."/>
            <person name="Kurita K."/>
            <person name="Katagiri S."/>
            <person name="Kikuta A."/>
            <person name="Kobayashi H."/>
            <person name="Kobayashi N."/>
            <person name="Machita K."/>
            <person name="Maehara T."/>
            <person name="Masukawa M."/>
            <person name="Mizubayashi T."/>
            <person name="Mukai Y."/>
            <person name="Nagasaki H."/>
            <person name="Nagata Y."/>
            <person name="Naito S."/>
            <person name="Nakashima M."/>
            <person name="Nakama Y."/>
            <person name="Nakamichi Y."/>
            <person name="Nakamura M."/>
            <person name="Meguro A."/>
            <person name="Negishi M."/>
            <person name="Ohta I."/>
            <person name="Ohta T."/>
            <person name="Okamoto M."/>
            <person name="Ono N."/>
            <person name="Saji S."/>
            <person name="Sakaguchi M."/>
            <person name="Sakai K."/>
            <person name="Shibata M."/>
            <person name="Shimokawa T."/>
            <person name="Song J."/>
            <person name="Takazaki Y."/>
            <person name="Terasawa K."/>
            <person name="Tsugane M."/>
            <person name="Tsuji K."/>
            <person name="Ueda S."/>
            <person name="Waki K."/>
            <person name="Yamagata H."/>
            <person name="Yamamoto M."/>
            <person name="Yamamoto S."/>
            <person name="Yamane H."/>
            <person name="Yoshiki S."/>
            <person name="Yoshihara R."/>
            <person name="Yukawa K."/>
            <person name="Zhong H."/>
            <person name="Yano M."/>
            <person name="Yuan Q."/>
            <person name="Ouyang S."/>
            <person name="Liu J."/>
            <person name="Jones K.M."/>
            <person name="Gansberger K."/>
            <person name="Moffat K."/>
            <person name="Hill J."/>
            <person name="Bera J."/>
            <person name="Fadrosh D."/>
            <person name="Jin S."/>
            <person name="Johri S."/>
            <person name="Kim M."/>
            <person name="Overton L."/>
            <person name="Reardon M."/>
            <person name="Tsitrin T."/>
            <person name="Vuong H."/>
            <person name="Weaver B."/>
            <person name="Ciecko A."/>
            <person name="Tallon L."/>
            <person name="Jackson J."/>
            <person name="Pai G."/>
            <person name="Aken S.V."/>
            <person name="Utterback T."/>
            <person name="Reidmuller S."/>
            <person name="Feldblyum T."/>
            <person name="Hsiao J."/>
            <person name="Zismann V."/>
            <person name="Iobst S."/>
            <person name="de Vazeille A.R."/>
            <person name="Buell C.R."/>
            <person name="Ying K."/>
            <person name="Li Y."/>
            <person name="Lu T."/>
            <person name="Huang Y."/>
            <person name="Zhao Q."/>
            <person name="Feng Q."/>
            <person name="Zhang L."/>
            <person name="Zhu J."/>
            <person name="Weng Q."/>
            <person name="Mu J."/>
            <person name="Lu Y."/>
            <person name="Fan D."/>
            <person name="Liu Y."/>
            <person name="Guan J."/>
            <person name="Zhang Y."/>
            <person name="Yu S."/>
            <person name="Liu X."/>
            <person name="Zhang Y."/>
            <person name="Hong G."/>
            <person name="Han B."/>
            <person name="Choisne N."/>
            <person name="Demange N."/>
            <person name="Orjeda G."/>
            <person name="Samain S."/>
            <person name="Cattolico L."/>
            <person name="Pelletier E."/>
            <person name="Couloux A."/>
            <person name="Segurens B."/>
            <person name="Wincker P."/>
            <person name="D'Hont A."/>
            <person name="Scarpelli C."/>
            <person name="Weissenbach J."/>
            <person name="Salanoubat M."/>
            <person name="Quetier F."/>
            <person name="Yu Y."/>
            <person name="Kim H.R."/>
            <person name="Rambo T."/>
            <person name="Currie J."/>
            <person name="Collura K."/>
            <person name="Luo M."/>
            <person name="Yang T."/>
            <person name="Ammiraju J.S.S."/>
            <person name="Engler F."/>
            <person name="Soderlund C."/>
            <person name="Wing R.A."/>
            <person name="Palmer L.E."/>
            <person name="de la Bastide M."/>
            <person name="Spiegel L."/>
            <person name="Nascimento L."/>
            <person name="Zutavern T."/>
            <person name="O'Shaughnessy A."/>
            <person name="Dike S."/>
            <person name="Dedhia N."/>
            <person name="Preston R."/>
            <person name="Balija V."/>
            <person name="McCombie W.R."/>
            <person name="Chow T."/>
            <person name="Chen H."/>
            <person name="Chung M."/>
            <person name="Chen C."/>
            <person name="Shaw J."/>
            <person name="Wu H."/>
            <person name="Hsiao K."/>
            <person name="Chao Y."/>
            <person name="Chu M."/>
            <person name="Cheng C."/>
            <person name="Hour A."/>
            <person name="Lee P."/>
            <person name="Lin S."/>
            <person name="Lin Y."/>
            <person name="Liou J."/>
            <person name="Liu S."/>
            <person name="Hsing Y."/>
            <person name="Raghuvanshi S."/>
            <person name="Mohanty A."/>
            <person name="Bharti A.K."/>
            <person name="Gaur A."/>
            <person name="Gupta V."/>
            <person name="Kumar D."/>
            <person name="Ravi V."/>
            <person name="Vij S."/>
            <person name="Kapur A."/>
            <person name="Khurana P."/>
            <person name="Khurana P."/>
            <person name="Khurana J.P."/>
            <person name="Tyagi A.K."/>
            <person name="Gaikwad K."/>
            <person name="Singh A."/>
            <person name="Dalal V."/>
            <person name="Srivastava S."/>
            <person name="Dixit A."/>
            <person name="Pal A.K."/>
            <person name="Ghazi I.A."/>
            <person name="Yadav M."/>
            <person name="Pandit A."/>
            <person name="Bhargava A."/>
            <person name="Sureshbabu K."/>
            <person name="Batra K."/>
            <person name="Sharma T.R."/>
            <person name="Mohapatra T."/>
            <person name="Singh N.K."/>
            <person name="Messing J."/>
            <person name="Nelson A.B."/>
            <person name="Fuks G."/>
            <person name="Kavchok S."/>
            <person name="Keizer G."/>
            <person name="Linton E."/>
            <person name="Llaca V."/>
            <person name="Song R."/>
            <person name="Tanyolac B."/>
            <person name="Young S."/>
            <person name="Ho-Il K."/>
            <person name="Hahn J.H."/>
            <person name="Sangsakoo G."/>
            <person name="Vanavichit A."/>
            <person name="de Mattos Luiz.A.T."/>
            <person name="Zimmer P.D."/>
            <person name="Malone G."/>
            <person name="Dellagostin O."/>
            <person name="de Oliveira A.C."/>
            <person name="Bevan M."/>
            <person name="Bancroft I."/>
            <person name="Minx P."/>
            <person name="Cordum H."/>
            <person name="Wilson R."/>
            <person name="Cheng Z."/>
            <person name="Jin W."/>
            <person name="Jiang J."/>
            <person name="Leong S.A."/>
            <person name="Iwama H."/>
            <person name="Gojobori T."/>
            <person name="Itoh T."/>
            <person name="Niimura Y."/>
            <person name="Fujii Y."/>
            <person name="Habara T."/>
            <person name="Sakai H."/>
            <person name="Sato Y."/>
            <person name="Wilson G."/>
            <person name="Kumar K."/>
            <person name="McCouch S."/>
            <person name="Juretic N."/>
            <person name="Hoen D."/>
            <person name="Wright S."/>
            <person name="Bruskiewich R."/>
            <person name="Bureau T."/>
            <person name="Miyao A."/>
            <person name="Hirochika H."/>
            <person name="Nishikawa T."/>
            <person name="Kadowaki K."/>
            <person name="Sugiura M."/>
            <person name="Burr B."/>
            <person name="Sasaki T."/>
        </authorList>
    </citation>
    <scope>NUCLEOTIDE SEQUENCE [LARGE SCALE GENOMIC DNA]</scope>
    <source>
        <strain evidence="4">cv. Nipponbare</strain>
    </source>
</reference>
<reference evidence="4" key="4">
    <citation type="journal article" date="2008" name="Nucleic Acids Res.">
        <title>The rice annotation project database (RAP-DB): 2008 update.</title>
        <authorList>
            <consortium name="The rice annotation project (RAP)"/>
        </authorList>
    </citation>
    <scope>GENOME REANNOTATION</scope>
    <source>
        <strain evidence="4">cv. Nipponbare</strain>
    </source>
</reference>
<evidence type="ECO:0000256" key="1">
    <source>
        <dbReference type="SAM" id="MobiDB-lite"/>
    </source>
</evidence>
<dbReference type="EMBL" id="AC104710">
    <property type="protein sequence ID" value="AAT77317.1"/>
    <property type="molecule type" value="Genomic_DNA"/>
</dbReference>
<reference evidence="3" key="2">
    <citation type="submission" date="2004-07" db="EMBL/GenBank/DDBJ databases">
        <title>Oryza sativa BAC OJ1354_D07 genomic sequence.</title>
        <authorList>
            <person name="Chow T.-Y."/>
            <person name="Hsing Y.-I.C."/>
            <person name="Chen C.-S."/>
            <person name="Chen H.-H."/>
            <person name="Liu S.-M."/>
            <person name="Chao Y.-T."/>
            <person name="Chang S.-J."/>
            <person name="Chen H.-C."/>
            <person name="Chen S.-K."/>
            <person name="Chen T.-R."/>
            <person name="Chen Y.-L."/>
            <person name="Cheng C.-H."/>
            <person name="Chung C.-I."/>
            <person name="Han S.-Y."/>
            <person name="Hsiao S.-H."/>
            <person name="Hsiung J.-N."/>
            <person name="Hsu C.-H."/>
            <person name="Huang J.-J."/>
            <person name="Kau P.-I."/>
            <person name="Lee M.-C."/>
            <person name="Leu H.-L."/>
            <person name="Li Y.-F."/>
            <person name="Lin S.-J."/>
            <person name="Lin Y.-C."/>
            <person name="Wu S.-W."/>
            <person name="Yu C.-Y."/>
            <person name="Yu S.-W."/>
            <person name="Wu H.-P."/>
            <person name="Shaw J.-F."/>
        </authorList>
    </citation>
    <scope>NUCLEOTIDE SEQUENCE</scope>
</reference>
<organism evidence="3 4">
    <name type="scientific">Oryza sativa subsp. japonica</name>
    <name type="common">Rice</name>
    <dbReference type="NCBI Taxonomy" id="39947"/>
    <lineage>
        <taxon>Eukaryota</taxon>
        <taxon>Viridiplantae</taxon>
        <taxon>Streptophyta</taxon>
        <taxon>Embryophyta</taxon>
        <taxon>Tracheophyta</taxon>
        <taxon>Spermatophyta</taxon>
        <taxon>Magnoliopsida</taxon>
        <taxon>Liliopsida</taxon>
        <taxon>Poales</taxon>
        <taxon>Poaceae</taxon>
        <taxon>BOP clade</taxon>
        <taxon>Oryzoideae</taxon>
        <taxon>Oryzeae</taxon>
        <taxon>Oryzinae</taxon>
        <taxon>Oryza</taxon>
        <taxon>Oryza sativa</taxon>
    </lineage>
</organism>
<protein>
    <submittedName>
        <fullName evidence="3">Uncharacterized protein</fullName>
    </submittedName>
</protein>
<name>Q6AV04_ORYSJ</name>
<feature type="region of interest" description="Disordered" evidence="1">
    <location>
        <begin position="1"/>
        <end position="43"/>
    </location>
</feature>
<sequence>MTLHRRTSSPPAFGVIASDIEGRSGGRQPARQTMGQSHNFNHDYNDMLSQEKLVTKV</sequence>
<reference evidence="2" key="1">
    <citation type="submission" date="2004-07" db="EMBL/GenBank/DDBJ databases">
        <title>Oryza sativa BAC OJ1286_E05 genomic sequence.</title>
        <authorList>
            <person name="Chow T.-Y."/>
            <person name="Hsing Y.-I.C."/>
            <person name="Chen C.-S."/>
            <person name="Chen H.-H."/>
            <person name="Liu S.-M."/>
            <person name="Chao Y.-T."/>
            <person name="Chang S.-J."/>
            <person name="Chen H.-C."/>
            <person name="Chen S.-K."/>
            <person name="Chen T.-R."/>
            <person name="Chen Y.-L."/>
            <person name="Cheng C.-H."/>
            <person name="Chung C.-I."/>
            <person name="Han S.-Y."/>
            <person name="Hsiao S.-H."/>
            <person name="Hsiung J.-N."/>
            <person name="Hsu C.-H."/>
            <person name="Huang J.-J."/>
            <person name="Kau P.-I."/>
            <person name="Lee M.-C."/>
            <person name="Leu H.-L."/>
            <person name="Li Y.-F."/>
            <person name="Lin S.-J."/>
            <person name="Lin Y.-C."/>
            <person name="Wu S.-W."/>
            <person name="Yu C.-Y."/>
            <person name="Yu S.-W."/>
            <person name="Wu H.-P."/>
            <person name="Shaw J.-F."/>
        </authorList>
    </citation>
    <scope>NUCLEOTIDE SEQUENCE</scope>
</reference>
<gene>
    <name evidence="2" type="ORF">OJ1286_E05.7</name>
    <name evidence="3" type="ORF">OJ1354_D07.17</name>
</gene>
<dbReference type="Proteomes" id="UP000000763">
    <property type="component" value="Chromosome 5"/>
</dbReference>
<dbReference type="EMBL" id="AC108501">
    <property type="protein sequence ID" value="AAT77338.1"/>
    <property type="molecule type" value="Genomic_DNA"/>
</dbReference>
<dbReference type="AlphaFoldDB" id="Q6AV04"/>